<evidence type="ECO:0000256" key="1">
    <source>
        <dbReference type="ARBA" id="ARBA00003800"/>
    </source>
</evidence>
<evidence type="ECO:0000256" key="2">
    <source>
        <dbReference type="ARBA" id="ARBA00005216"/>
    </source>
</evidence>
<evidence type="ECO:0000256" key="3">
    <source>
        <dbReference type="ARBA" id="ARBA00005854"/>
    </source>
</evidence>
<dbReference type="InterPro" id="IPR029753">
    <property type="entry name" value="D-isomer_DH_CS"/>
</dbReference>
<dbReference type="PROSITE" id="PS00671">
    <property type="entry name" value="D_2_HYDROXYACID_DH_3"/>
    <property type="match status" value="1"/>
</dbReference>
<dbReference type="InterPro" id="IPR006236">
    <property type="entry name" value="PGDH"/>
</dbReference>
<keyword evidence="12" id="KW-1185">Reference proteome</keyword>
<organism evidence="11 12">
    <name type="scientific">Terrimicrobium sacchariphilum</name>
    <dbReference type="NCBI Taxonomy" id="690879"/>
    <lineage>
        <taxon>Bacteria</taxon>
        <taxon>Pseudomonadati</taxon>
        <taxon>Verrucomicrobiota</taxon>
        <taxon>Terrimicrobiia</taxon>
        <taxon>Terrimicrobiales</taxon>
        <taxon>Terrimicrobiaceae</taxon>
        <taxon>Terrimicrobium</taxon>
    </lineage>
</organism>
<comment type="function">
    <text evidence="1">Catalyzes the reversible oxidation of 3-phospho-D-glycerate to 3-phosphonooxypyruvate, the first step of the phosphorylated L-serine biosynthesis pathway. Also catalyzes the reversible oxidation of 2-hydroxyglutarate to 2-oxoglutarate.</text>
</comment>
<dbReference type="PANTHER" id="PTHR42938:SF47">
    <property type="entry name" value="HYDROXYPYRUVATE REDUCTASE"/>
    <property type="match status" value="1"/>
</dbReference>
<dbReference type="GO" id="GO:0004617">
    <property type="term" value="F:phosphoglycerate dehydrogenase activity"/>
    <property type="evidence" value="ECO:0007669"/>
    <property type="project" value="UniProtKB-UniRule"/>
</dbReference>
<gene>
    <name evidence="11" type="ORF">TSACC_21625</name>
</gene>
<name>A0A146G644_TERSA</name>
<dbReference type="FunFam" id="3.30.70.260:FF:000008">
    <property type="entry name" value="D-3-phosphoglycerate dehydrogenase, chloroplastic"/>
    <property type="match status" value="1"/>
</dbReference>
<evidence type="ECO:0000256" key="8">
    <source>
        <dbReference type="ARBA" id="ARBA00048731"/>
    </source>
</evidence>
<keyword evidence="6 9" id="KW-0520">NAD</keyword>
<comment type="catalytic activity">
    <reaction evidence="7">
        <text>(R)-2-hydroxyglutarate + NAD(+) = 2-oxoglutarate + NADH + H(+)</text>
        <dbReference type="Rhea" id="RHEA:49612"/>
        <dbReference type="ChEBI" id="CHEBI:15378"/>
        <dbReference type="ChEBI" id="CHEBI:15801"/>
        <dbReference type="ChEBI" id="CHEBI:16810"/>
        <dbReference type="ChEBI" id="CHEBI:57540"/>
        <dbReference type="ChEBI" id="CHEBI:57945"/>
        <dbReference type="EC" id="1.1.1.399"/>
    </reaction>
</comment>
<dbReference type="InterPro" id="IPR045865">
    <property type="entry name" value="ACT-like_dom_sf"/>
</dbReference>
<keyword evidence="9" id="KW-0028">Amino-acid biosynthesis</keyword>
<dbReference type="InterPro" id="IPR002912">
    <property type="entry name" value="ACT_dom"/>
</dbReference>
<protein>
    <recommendedName>
        <fullName evidence="4 9">D-3-phosphoglycerate dehydrogenase</fullName>
        <ecNumber evidence="9">1.1.1.95</ecNumber>
    </recommendedName>
</protein>
<dbReference type="InterPro" id="IPR006139">
    <property type="entry name" value="D-isomer_2_OHA_DH_cat_dom"/>
</dbReference>
<dbReference type="InterPro" id="IPR029009">
    <property type="entry name" value="ASB_dom_sf"/>
</dbReference>
<accession>A0A146G644</accession>
<dbReference type="Pfam" id="PF00389">
    <property type="entry name" value="2-Hacid_dh"/>
    <property type="match status" value="1"/>
</dbReference>
<comment type="caution">
    <text evidence="11">The sequence shown here is derived from an EMBL/GenBank/DDBJ whole genome shotgun (WGS) entry which is preliminary data.</text>
</comment>
<comment type="pathway">
    <text evidence="2 9">Amino-acid biosynthesis; L-serine biosynthesis; L-serine from 3-phospho-D-glycerate: step 1/3.</text>
</comment>
<dbReference type="FunCoup" id="A0A146G644">
    <property type="interactions" value="458"/>
</dbReference>
<dbReference type="CDD" id="cd12173">
    <property type="entry name" value="PGDH_4"/>
    <property type="match status" value="1"/>
</dbReference>
<dbReference type="CDD" id="cd04902">
    <property type="entry name" value="ACT_3PGDH-xct"/>
    <property type="match status" value="1"/>
</dbReference>
<dbReference type="NCBIfam" id="TIGR01327">
    <property type="entry name" value="PGDH"/>
    <property type="match status" value="1"/>
</dbReference>
<dbReference type="Pfam" id="PF01842">
    <property type="entry name" value="ACT"/>
    <property type="match status" value="1"/>
</dbReference>
<evidence type="ECO:0000313" key="11">
    <source>
        <dbReference type="EMBL" id="GAT33215.1"/>
    </source>
</evidence>
<dbReference type="PROSITE" id="PS51671">
    <property type="entry name" value="ACT"/>
    <property type="match status" value="1"/>
</dbReference>
<keyword evidence="5 9" id="KW-0560">Oxidoreductase</keyword>
<sequence length="532" mass="56502">MEIPKVLVADPVSQRGVDELAAGGALEVVVKTGLPEAEIIKIIPEFSALVVRSQTKVTANVLEAASKLKVIGRAGVGVDNVNVDAATKRGVIVMNTPGGNTISTAEHAFSLLVSIARSIPQADASVKAGKWDRKKYEGVELYNKSLGILGMGRIGSEIARRAIAFGMRVFAYDPYLSSSKARSLQVELVENVDDLLPHCDFITMHMPLTDETHHILDERRLGLCRKGVRIVNCARGGLIDEAALGVALQSGQVAAAALDVFEVEPPPADFALRSLPNIVFTPHLGASTAEAQENVGIEIAQAIRAALLEGEIRNAVNMPSIDAKTAAVVKPFLTLADKLGRFAAQLAPKRNDRIVITYGGKAVELPTEGVTRAALTGFLKTAGGEEVNSVNVRTMASTLGLLVEEVKSTEQTDFNEWLHVAVWSGDSKVSLGGTFFGAKNEPRIVRLNGRSIEAEPEGVILLLENNDVPGIVGKVGTILGKHKVNIASMSLSRDEAGGQALTVLNLDSAPASEVIQELLSHPEISAARIIQL</sequence>
<evidence type="ECO:0000256" key="5">
    <source>
        <dbReference type="ARBA" id="ARBA00023002"/>
    </source>
</evidence>
<dbReference type="InterPro" id="IPR036291">
    <property type="entry name" value="NAD(P)-bd_dom_sf"/>
</dbReference>
<dbReference type="SUPFAM" id="SSF55021">
    <property type="entry name" value="ACT-like"/>
    <property type="match status" value="1"/>
</dbReference>
<dbReference type="EC" id="1.1.1.95" evidence="9"/>
<evidence type="ECO:0000256" key="6">
    <source>
        <dbReference type="ARBA" id="ARBA00023027"/>
    </source>
</evidence>
<feature type="domain" description="ACT" evidence="10">
    <location>
        <begin position="460"/>
        <end position="532"/>
    </location>
</feature>
<reference evidence="12" key="1">
    <citation type="journal article" date="2017" name="Genome Announc.">
        <title>Draft Genome Sequence of Terrimicrobium sacchariphilum NM-5T, a Facultative Anaerobic Soil Bacterium of the Class Spartobacteria.</title>
        <authorList>
            <person name="Qiu Y.L."/>
            <person name="Tourlousse D.M."/>
            <person name="Matsuura N."/>
            <person name="Ohashi A."/>
            <person name="Sekiguchi Y."/>
        </authorList>
    </citation>
    <scope>NUCLEOTIDE SEQUENCE [LARGE SCALE GENOMIC DNA]</scope>
    <source>
        <strain evidence="12">NM-5</strain>
    </source>
</reference>
<dbReference type="STRING" id="690879.TSACC_21625"/>
<dbReference type="InterPro" id="IPR006140">
    <property type="entry name" value="D-isomer_DH_NAD-bd"/>
</dbReference>
<dbReference type="Gene3D" id="3.40.50.720">
    <property type="entry name" value="NAD(P)-binding Rossmann-like Domain"/>
    <property type="match status" value="2"/>
</dbReference>
<comment type="catalytic activity">
    <reaction evidence="8 9">
        <text>(2R)-3-phosphoglycerate + NAD(+) = 3-phosphooxypyruvate + NADH + H(+)</text>
        <dbReference type="Rhea" id="RHEA:12641"/>
        <dbReference type="ChEBI" id="CHEBI:15378"/>
        <dbReference type="ChEBI" id="CHEBI:18110"/>
        <dbReference type="ChEBI" id="CHEBI:57540"/>
        <dbReference type="ChEBI" id="CHEBI:57945"/>
        <dbReference type="ChEBI" id="CHEBI:58272"/>
        <dbReference type="EC" id="1.1.1.95"/>
    </reaction>
</comment>
<dbReference type="GO" id="GO:0006564">
    <property type="term" value="P:L-serine biosynthetic process"/>
    <property type="evidence" value="ECO:0007669"/>
    <property type="project" value="UniProtKB-UniRule"/>
</dbReference>
<evidence type="ECO:0000256" key="4">
    <source>
        <dbReference type="ARBA" id="ARBA00021582"/>
    </source>
</evidence>
<comment type="similarity">
    <text evidence="3 9">Belongs to the D-isomer specific 2-hydroxyacid dehydrogenase family.</text>
</comment>
<dbReference type="PANTHER" id="PTHR42938">
    <property type="entry name" value="FORMATE DEHYDROGENASE 1"/>
    <property type="match status" value="1"/>
</dbReference>
<keyword evidence="9" id="KW-0718">Serine biosynthesis</keyword>
<proteinExistence type="inferred from homology"/>
<dbReference type="EMBL" id="BDCO01000002">
    <property type="protein sequence ID" value="GAT33215.1"/>
    <property type="molecule type" value="Genomic_DNA"/>
</dbReference>
<dbReference type="InParanoid" id="A0A146G644"/>
<dbReference type="Proteomes" id="UP000076023">
    <property type="component" value="Unassembled WGS sequence"/>
</dbReference>
<dbReference type="AlphaFoldDB" id="A0A146G644"/>
<evidence type="ECO:0000256" key="9">
    <source>
        <dbReference type="RuleBase" id="RU363003"/>
    </source>
</evidence>
<dbReference type="SUPFAM" id="SSF143548">
    <property type="entry name" value="Serine metabolism enzymes domain"/>
    <property type="match status" value="1"/>
</dbReference>
<dbReference type="SUPFAM" id="SSF51735">
    <property type="entry name" value="NAD(P)-binding Rossmann-fold domains"/>
    <property type="match status" value="1"/>
</dbReference>
<dbReference type="UniPathway" id="UPA00135">
    <property type="reaction ID" value="UER00196"/>
</dbReference>
<dbReference type="OrthoDB" id="9805416at2"/>
<evidence type="ECO:0000313" key="12">
    <source>
        <dbReference type="Proteomes" id="UP000076023"/>
    </source>
</evidence>
<dbReference type="Gene3D" id="3.30.1330.90">
    <property type="entry name" value="D-3-phosphoglycerate dehydrogenase, domain 3"/>
    <property type="match status" value="1"/>
</dbReference>
<evidence type="ECO:0000256" key="7">
    <source>
        <dbReference type="ARBA" id="ARBA00048126"/>
    </source>
</evidence>
<evidence type="ECO:0000259" key="10">
    <source>
        <dbReference type="PROSITE" id="PS51671"/>
    </source>
</evidence>
<dbReference type="Gene3D" id="3.30.70.260">
    <property type="match status" value="1"/>
</dbReference>
<dbReference type="Pfam" id="PF19304">
    <property type="entry name" value="PGDH_inter"/>
    <property type="match status" value="1"/>
</dbReference>
<dbReference type="InterPro" id="IPR029752">
    <property type="entry name" value="D-isomer_DH_CS1"/>
</dbReference>
<dbReference type="FunFam" id="3.40.50.720:FF:000021">
    <property type="entry name" value="D-3-phosphoglycerate dehydrogenase"/>
    <property type="match status" value="1"/>
</dbReference>
<dbReference type="PROSITE" id="PS00065">
    <property type="entry name" value="D_2_HYDROXYACID_DH_1"/>
    <property type="match status" value="1"/>
</dbReference>
<dbReference type="RefSeq" id="WP_075078976.1">
    <property type="nucleotide sequence ID" value="NZ_BDCO01000002.1"/>
</dbReference>
<dbReference type="Pfam" id="PF02826">
    <property type="entry name" value="2-Hacid_dh_C"/>
    <property type="match status" value="1"/>
</dbReference>
<dbReference type="SUPFAM" id="SSF52283">
    <property type="entry name" value="Formate/glycerate dehydrogenase catalytic domain-like"/>
    <property type="match status" value="1"/>
</dbReference>
<dbReference type="InterPro" id="IPR045626">
    <property type="entry name" value="PGDH_ASB_dom"/>
</dbReference>
<dbReference type="GO" id="GO:0051287">
    <property type="term" value="F:NAD binding"/>
    <property type="evidence" value="ECO:0007669"/>
    <property type="project" value="UniProtKB-UniRule"/>
</dbReference>